<sequence length="327" mass="36190">MSITVYFSEQNCLPSIGVEPLTSTNQLKLTYLSEGGANFVFRIIAQGPGSDNPLNGKLLRLRKDLSHVQSAKAQLEAFDANFRPLFPAHHVVQQELIVLGPGLAEALNAFVKTVSRPTHRLDDVLPLDETHGLLVTDMTPSGSEDVLLQLKPKWLAQSPSAPADAKRCRTCALRAQRGANRIHTATDRQETCPLRLVSDVERHATEVATSLTDDKTIANFLIGDGRQLLVTLRSHQEMLDPLGALAVDDEDAIRNVCRAMTLRDCTLFVKSSSGRIEARLGDLDLKLAEKLSYWKEVEVKLREDGWYLNVEAKAVWAEETVCLLSRS</sequence>
<keyword evidence="9 10" id="KW-0067">ATP-binding</keyword>
<evidence type="ECO:0000256" key="9">
    <source>
        <dbReference type="ARBA" id="ARBA00022840"/>
    </source>
</evidence>
<dbReference type="GO" id="GO:0005634">
    <property type="term" value="C:nucleus"/>
    <property type="evidence" value="ECO:0007669"/>
    <property type="project" value="TreeGrafter"/>
</dbReference>
<dbReference type="PANTHER" id="PTHR14456:SF2">
    <property type="entry name" value="INOSITOL-PENTAKISPHOSPHATE 2-KINASE"/>
    <property type="match status" value="1"/>
</dbReference>
<evidence type="ECO:0000256" key="7">
    <source>
        <dbReference type="ARBA" id="ARBA00022741"/>
    </source>
</evidence>
<proteinExistence type="inferred from homology"/>
<dbReference type="OrthoDB" id="272370at2759"/>
<evidence type="ECO:0000256" key="4">
    <source>
        <dbReference type="ARBA" id="ARBA00012023"/>
    </source>
</evidence>
<protein>
    <recommendedName>
        <fullName evidence="5 10">Inositol-pentakisphosphate 2-kinase</fullName>
        <ecNumber evidence="4 10">2.7.1.158</ecNumber>
    </recommendedName>
</protein>
<keyword evidence="7 10" id="KW-0547">Nucleotide-binding</keyword>
<evidence type="ECO:0000313" key="11">
    <source>
        <dbReference type="EMBL" id="OQO07112.1"/>
    </source>
</evidence>
<evidence type="ECO:0000256" key="2">
    <source>
        <dbReference type="ARBA" id="ARBA00003979"/>
    </source>
</evidence>
<dbReference type="Proteomes" id="UP000192596">
    <property type="component" value="Unassembled WGS sequence"/>
</dbReference>
<keyword evidence="8 10" id="KW-0418">Kinase</keyword>
<reference evidence="12" key="1">
    <citation type="submission" date="2017-03" db="EMBL/GenBank/DDBJ databases">
        <title>Genomes of endolithic fungi from Antarctica.</title>
        <authorList>
            <person name="Coleine C."/>
            <person name="Masonjones S."/>
            <person name="Stajich J.E."/>
        </authorList>
    </citation>
    <scope>NUCLEOTIDE SEQUENCE [LARGE SCALE GENOMIC DNA]</scope>
    <source>
        <strain evidence="12">CCFEE 5527</strain>
    </source>
</reference>
<evidence type="ECO:0000256" key="10">
    <source>
        <dbReference type="RuleBase" id="RU364126"/>
    </source>
</evidence>
<dbReference type="EMBL" id="NAJO01000015">
    <property type="protein sequence ID" value="OQO07112.1"/>
    <property type="molecule type" value="Genomic_DNA"/>
</dbReference>
<dbReference type="Gene3D" id="3.30.200.110">
    <property type="entry name" value="Inositol-pentakisphosphate 2-kinase, N-lobe"/>
    <property type="match status" value="1"/>
</dbReference>
<gene>
    <name evidence="11" type="ORF">B0A48_07680</name>
</gene>
<comment type="domain">
    <text evidence="10">The EXKPK motif is conserved in inositol-pentakisphosphate 2-kinases of both family 1 and 2.</text>
</comment>
<comment type="caution">
    <text evidence="11">The sequence shown here is derived from an EMBL/GenBank/DDBJ whole genome shotgun (WGS) entry which is preliminary data.</text>
</comment>
<dbReference type="Pfam" id="PF06090">
    <property type="entry name" value="Ins_P5_2-kin"/>
    <property type="match status" value="2"/>
</dbReference>
<comment type="catalytic activity">
    <reaction evidence="1 10">
        <text>1D-myo-inositol 1,3,4,5,6-pentakisphosphate + ATP = 1D-myo-inositol hexakisphosphate + ADP + H(+)</text>
        <dbReference type="Rhea" id="RHEA:20313"/>
        <dbReference type="ChEBI" id="CHEBI:15378"/>
        <dbReference type="ChEBI" id="CHEBI:30616"/>
        <dbReference type="ChEBI" id="CHEBI:57733"/>
        <dbReference type="ChEBI" id="CHEBI:58130"/>
        <dbReference type="ChEBI" id="CHEBI:456216"/>
        <dbReference type="EC" id="2.7.1.158"/>
    </reaction>
</comment>
<evidence type="ECO:0000313" key="12">
    <source>
        <dbReference type="Proteomes" id="UP000192596"/>
    </source>
</evidence>
<comment type="similarity">
    <text evidence="3">Belongs to the IPK1 type 1 family.</text>
</comment>
<dbReference type="STRING" id="1507870.A0A1V8T7E9"/>
<evidence type="ECO:0000256" key="1">
    <source>
        <dbReference type="ARBA" id="ARBA00001774"/>
    </source>
</evidence>
<dbReference type="EC" id="2.7.1.158" evidence="4 10"/>
<dbReference type="InterPro" id="IPR043001">
    <property type="entry name" value="IP5_2-K_N_lobe"/>
</dbReference>
<dbReference type="InterPro" id="IPR009286">
    <property type="entry name" value="Ins_P5_2-kin"/>
</dbReference>
<dbReference type="GO" id="GO:0035299">
    <property type="term" value="F:inositol-1,3,4,5,6-pentakisphosphate 2-kinase activity"/>
    <property type="evidence" value="ECO:0007669"/>
    <property type="project" value="UniProtKB-EC"/>
</dbReference>
<organism evidence="11 12">
    <name type="scientific">Cryoendolithus antarcticus</name>
    <dbReference type="NCBI Taxonomy" id="1507870"/>
    <lineage>
        <taxon>Eukaryota</taxon>
        <taxon>Fungi</taxon>
        <taxon>Dikarya</taxon>
        <taxon>Ascomycota</taxon>
        <taxon>Pezizomycotina</taxon>
        <taxon>Dothideomycetes</taxon>
        <taxon>Dothideomycetidae</taxon>
        <taxon>Cladosporiales</taxon>
        <taxon>Cladosporiaceae</taxon>
        <taxon>Cryoendolithus</taxon>
    </lineage>
</organism>
<accession>A0A1V8T7E9</accession>
<keyword evidence="12" id="KW-1185">Reference proteome</keyword>
<dbReference type="GO" id="GO:0032958">
    <property type="term" value="P:inositol phosphate biosynthetic process"/>
    <property type="evidence" value="ECO:0007669"/>
    <property type="project" value="TreeGrafter"/>
</dbReference>
<evidence type="ECO:0000256" key="3">
    <source>
        <dbReference type="ARBA" id="ARBA00008305"/>
    </source>
</evidence>
<keyword evidence="6 10" id="KW-0808">Transferase</keyword>
<comment type="function">
    <text evidence="10">Phosphorylates Ins(1,3,4,5,6)P5 at position 2 to form Ins(1,2,3,4,5,6)P6 (InsP6 or phytate).</text>
</comment>
<evidence type="ECO:0000256" key="5">
    <source>
        <dbReference type="ARBA" id="ARBA00014846"/>
    </source>
</evidence>
<dbReference type="GO" id="GO:0005524">
    <property type="term" value="F:ATP binding"/>
    <property type="evidence" value="ECO:0007669"/>
    <property type="project" value="UniProtKB-KW"/>
</dbReference>
<dbReference type="AlphaFoldDB" id="A0A1V8T7E9"/>
<dbReference type="InParanoid" id="A0A1V8T7E9"/>
<name>A0A1V8T7E9_9PEZI</name>
<evidence type="ECO:0000256" key="6">
    <source>
        <dbReference type="ARBA" id="ARBA00022679"/>
    </source>
</evidence>
<comment type="function">
    <text evidence="2">Has kinase activity and phosphorylates inositol-1,3,4,5,6-pentakisphosphate (Ins(1,3,4,5,6)P5) to produce 1,2,3,4,5,6-hexakisphosphate (InsP6), also known as phytate.</text>
</comment>
<dbReference type="PANTHER" id="PTHR14456">
    <property type="entry name" value="INOSITOL POLYPHOSPHATE KINASE 1"/>
    <property type="match status" value="1"/>
</dbReference>
<evidence type="ECO:0000256" key="8">
    <source>
        <dbReference type="ARBA" id="ARBA00022777"/>
    </source>
</evidence>